<organism evidence="2 3">
    <name type="scientific">Halogeometricum borinquense</name>
    <dbReference type="NCBI Taxonomy" id="60847"/>
    <lineage>
        <taxon>Archaea</taxon>
        <taxon>Methanobacteriati</taxon>
        <taxon>Methanobacteriota</taxon>
        <taxon>Stenosarchaea group</taxon>
        <taxon>Halobacteria</taxon>
        <taxon>Halobacteriales</taxon>
        <taxon>Haloferacaceae</taxon>
        <taxon>Halogeometricum</taxon>
    </lineage>
</organism>
<dbReference type="EMBL" id="RZHH01000003">
    <property type="protein sequence ID" value="RYJ08555.1"/>
    <property type="molecule type" value="Genomic_DNA"/>
</dbReference>
<dbReference type="Pfam" id="PF26451">
    <property type="entry name" value="DUF8130"/>
    <property type="match status" value="1"/>
</dbReference>
<gene>
    <name evidence="2" type="ORF">ELS19_18815</name>
</gene>
<reference evidence="2 3" key="1">
    <citation type="submission" date="2018-12" db="EMBL/GenBank/DDBJ databases">
        <title>Genome analysis provides insights into bioremediation potentialities of Halogeometricum borinquense strain N11.</title>
        <authorList>
            <person name="Najjari A."/>
            <person name="Youssef N."/>
            <person name="Fhoula I."/>
            <person name="Ben Dhia O."/>
            <person name="Mahjoubi M."/>
            <person name="Ouzari H.I."/>
            <person name="Cherif A."/>
        </authorList>
    </citation>
    <scope>NUCLEOTIDE SEQUENCE [LARGE SCALE GENOMIC DNA]</scope>
    <source>
        <strain evidence="2 3">N11</strain>
    </source>
</reference>
<dbReference type="PROSITE" id="PS51257">
    <property type="entry name" value="PROKAR_LIPOPROTEIN"/>
    <property type="match status" value="1"/>
</dbReference>
<comment type="caution">
    <text evidence="2">The sequence shown here is derived from an EMBL/GenBank/DDBJ whole genome shotgun (WGS) entry which is preliminary data.</text>
</comment>
<dbReference type="Proteomes" id="UP000294028">
    <property type="component" value="Unassembled WGS sequence"/>
</dbReference>
<name>A0A482T7F8_9EURY</name>
<protein>
    <recommendedName>
        <fullName evidence="1">DUF8130 domain-containing protein</fullName>
    </recommendedName>
</protein>
<dbReference type="InterPro" id="IPR058443">
    <property type="entry name" value="DUF8130"/>
</dbReference>
<accession>A0A482T7F8</accession>
<evidence type="ECO:0000313" key="3">
    <source>
        <dbReference type="Proteomes" id="UP000294028"/>
    </source>
</evidence>
<evidence type="ECO:0000259" key="1">
    <source>
        <dbReference type="Pfam" id="PF26451"/>
    </source>
</evidence>
<feature type="domain" description="DUF8130" evidence="1">
    <location>
        <begin position="1"/>
        <end position="192"/>
    </location>
</feature>
<sequence length="192" mass="21176">MKRRAFLAASTLSIAGISGCLGDTEYRVTEMTTKELTGPLSVSVDLTAANAVIEHPAEFTLTIENTGNDPVRIRSYYVWPFGVLALAQSPNPGEDNKWLPRLFSPSYKTSDRVEVKPNGMSLSSEPLIRALEPGETVTRQYKLHGEDLSSAGTYYTVPNFDGRGSSYTTGDDWTPLDYHAKLTITEKKRLPL</sequence>
<dbReference type="AlphaFoldDB" id="A0A482T7F8"/>
<proteinExistence type="predicted"/>
<dbReference type="GeneID" id="9988978"/>
<dbReference type="RefSeq" id="WP_006056065.1">
    <property type="nucleotide sequence ID" value="NZ_RZHH01000003.1"/>
</dbReference>
<dbReference type="OMA" id="WVAYHPS"/>
<evidence type="ECO:0000313" key="2">
    <source>
        <dbReference type="EMBL" id="RYJ08555.1"/>
    </source>
</evidence>